<dbReference type="RefSeq" id="XP_068359169.1">
    <property type="nucleotide sequence ID" value="XM_068492642.1"/>
</dbReference>
<dbReference type="PROSITE" id="PS50238">
    <property type="entry name" value="RHOGAP"/>
    <property type="match status" value="1"/>
</dbReference>
<dbReference type="Gene3D" id="1.10.555.10">
    <property type="entry name" value="Rho GTPase activation protein"/>
    <property type="match status" value="1"/>
</dbReference>
<dbReference type="GO" id="GO:0005096">
    <property type="term" value="F:GTPase activator activity"/>
    <property type="evidence" value="ECO:0007669"/>
    <property type="project" value="UniProtKB-KW"/>
</dbReference>
<evidence type="ECO:0000256" key="2">
    <source>
        <dbReference type="SAM" id="MobiDB-lite"/>
    </source>
</evidence>
<dbReference type="OrthoDB" id="3196451at2759"/>
<dbReference type="InterPro" id="IPR008936">
    <property type="entry name" value="Rho_GTPase_activation_prot"/>
</dbReference>
<dbReference type="PANTHER" id="PTHR15228">
    <property type="entry name" value="SPERMATHECAL PHYSIOLOGY VARIANT"/>
    <property type="match status" value="1"/>
</dbReference>
<evidence type="ECO:0000259" key="3">
    <source>
        <dbReference type="PROSITE" id="PS50238"/>
    </source>
</evidence>
<dbReference type="Proteomes" id="UP000179807">
    <property type="component" value="Unassembled WGS sequence"/>
</dbReference>
<dbReference type="PANTHER" id="PTHR15228:SF25">
    <property type="entry name" value="F-BAR DOMAIN-CONTAINING PROTEIN"/>
    <property type="match status" value="1"/>
</dbReference>
<dbReference type="CDD" id="cd00159">
    <property type="entry name" value="RhoGAP"/>
    <property type="match status" value="1"/>
</dbReference>
<feature type="region of interest" description="Disordered" evidence="2">
    <location>
        <begin position="295"/>
        <end position="316"/>
    </location>
</feature>
<protein>
    <submittedName>
        <fullName evidence="4">RhoGAP domain containing protein</fullName>
    </submittedName>
</protein>
<dbReference type="SUPFAM" id="SSF48350">
    <property type="entry name" value="GTPase activation domain, GAP"/>
    <property type="match status" value="1"/>
</dbReference>
<dbReference type="GO" id="GO:0007165">
    <property type="term" value="P:signal transduction"/>
    <property type="evidence" value="ECO:0007669"/>
    <property type="project" value="InterPro"/>
</dbReference>
<reference evidence="4" key="1">
    <citation type="submission" date="2016-10" db="EMBL/GenBank/DDBJ databases">
        <authorList>
            <person name="Benchimol M."/>
            <person name="Almeida L.G."/>
            <person name="Vasconcelos A.T."/>
            <person name="Perreira-Neves A."/>
            <person name="Rosa I.A."/>
            <person name="Tasca T."/>
            <person name="Bogo M.R."/>
            <person name="de Souza W."/>
        </authorList>
    </citation>
    <scope>NUCLEOTIDE SEQUENCE [LARGE SCALE GENOMIC DNA]</scope>
    <source>
        <strain evidence="4">K</strain>
    </source>
</reference>
<keyword evidence="1" id="KW-0343">GTPase activation</keyword>
<dbReference type="VEuPathDB" id="TrichDB:TRFO_05674"/>
<organism evidence="4 5">
    <name type="scientific">Tritrichomonas foetus</name>
    <dbReference type="NCBI Taxonomy" id="1144522"/>
    <lineage>
        <taxon>Eukaryota</taxon>
        <taxon>Metamonada</taxon>
        <taxon>Parabasalia</taxon>
        <taxon>Tritrichomonadida</taxon>
        <taxon>Tritrichomonadidae</taxon>
        <taxon>Tritrichomonas</taxon>
    </lineage>
</organism>
<name>A0A1J4K3L2_9EUKA</name>
<dbReference type="InterPro" id="IPR051025">
    <property type="entry name" value="RhoGAP"/>
</dbReference>
<evidence type="ECO:0000313" key="5">
    <source>
        <dbReference type="Proteomes" id="UP000179807"/>
    </source>
</evidence>
<proteinExistence type="predicted"/>
<dbReference type="Pfam" id="PF00620">
    <property type="entry name" value="RhoGAP"/>
    <property type="match status" value="1"/>
</dbReference>
<dbReference type="SMART" id="SM00324">
    <property type="entry name" value="RhoGAP"/>
    <property type="match status" value="1"/>
</dbReference>
<evidence type="ECO:0000256" key="1">
    <source>
        <dbReference type="ARBA" id="ARBA00022468"/>
    </source>
</evidence>
<gene>
    <name evidence="4" type="ORF">TRFO_05674</name>
</gene>
<sequence length="316" mass="36098">MLENSVNNTEIHHFFEMPPEAFHGKIPFIVTDLIAELKNRNWADVEGIFRLNGSDTKTKELCDDLDKDRVTNWAKYDDVHTIATALKRYFRQMSEHEPLVTLDVYDCVIGLMGINDEEREVDVFKNVLAMLPKIRMITLGYLCQFLNETAKSSSKNKMTPDNLAICFAPNIITSPNVPPLDAMQQAQLANKALALLISRFNDIFTDFSVDESLFCNEEDFSLFNAPPINVVHIQHQIFRCNFRHGHIIPFVPLCRLVKTKRFERPTRDPPDPANIEGDETLRQQQVLTTLLNSKMIKPGNSVSPKTEKEVSSFSLD</sequence>
<keyword evidence="5" id="KW-1185">Reference proteome</keyword>
<dbReference type="AlphaFoldDB" id="A0A1J4K3L2"/>
<evidence type="ECO:0000313" key="4">
    <source>
        <dbReference type="EMBL" id="OHT06033.1"/>
    </source>
</evidence>
<dbReference type="EMBL" id="MLAK01000738">
    <property type="protein sequence ID" value="OHT06033.1"/>
    <property type="molecule type" value="Genomic_DNA"/>
</dbReference>
<feature type="domain" description="Rho-GAP" evidence="3">
    <location>
        <begin position="9"/>
        <end position="204"/>
    </location>
</feature>
<comment type="caution">
    <text evidence="4">The sequence shown here is derived from an EMBL/GenBank/DDBJ whole genome shotgun (WGS) entry which is preliminary data.</text>
</comment>
<dbReference type="InterPro" id="IPR000198">
    <property type="entry name" value="RhoGAP_dom"/>
</dbReference>
<dbReference type="GeneID" id="94827346"/>
<accession>A0A1J4K3L2</accession>